<keyword evidence="1" id="KW-0812">Transmembrane</keyword>
<reference evidence="4" key="1">
    <citation type="submission" date="2007-11" db="EMBL/GenBank/DDBJ databases">
        <authorList>
            <consortium name="NIH - Zebrafish Gene Collection (ZGC) project"/>
        </authorList>
    </citation>
    <scope>NUCLEOTIDE SEQUENCE [LARGE SCALE MRNA]</scope>
    <source>
        <tissue evidence="4">Olfactory epithelium</tissue>
    </source>
</reference>
<feature type="transmembrane region" description="Helical" evidence="1">
    <location>
        <begin position="360"/>
        <end position="383"/>
    </location>
</feature>
<dbReference type="GeneID" id="100141355"/>
<dbReference type="RefSeq" id="XP_068073955.1">
    <property type="nucleotide sequence ID" value="XM_068217854.1"/>
</dbReference>
<feature type="chain" id="PRO_5015086740" evidence="2">
    <location>
        <begin position="25"/>
        <end position="396"/>
    </location>
</feature>
<dbReference type="PANTHER" id="PTHR21063:SF4">
    <property type="entry name" value="CD48 ANTIGEN-RELATED"/>
    <property type="match status" value="1"/>
</dbReference>
<dbReference type="PANTHER" id="PTHR21063">
    <property type="entry name" value="LFA-3"/>
    <property type="match status" value="1"/>
</dbReference>
<dbReference type="InterPro" id="IPR013783">
    <property type="entry name" value="Ig-like_fold"/>
</dbReference>
<dbReference type="Pfam" id="PF13927">
    <property type="entry name" value="Ig_3"/>
    <property type="match status" value="1"/>
</dbReference>
<dbReference type="AGR" id="ZFIN:ZDB-GENE-080220-58"/>
<dbReference type="InterPro" id="IPR036179">
    <property type="entry name" value="Ig-like_dom_sf"/>
</dbReference>
<keyword evidence="1" id="KW-0472">Membrane</keyword>
<accession>A9JST8</accession>
<evidence type="ECO:0000313" key="6">
    <source>
        <dbReference type="Proteomes" id="UP000000437"/>
    </source>
</evidence>
<evidence type="ECO:0000313" key="4">
    <source>
        <dbReference type="EMBL" id="AAI55071.1"/>
    </source>
</evidence>
<gene>
    <name evidence="4 7 8 9 10 11" type="ORF">zgc:171497</name>
</gene>
<evidence type="ECO:0000313" key="8">
    <source>
        <dbReference type="RefSeq" id="XP_068073952.1"/>
    </source>
</evidence>
<dbReference type="OMA" id="MNINTAD"/>
<dbReference type="Ensembl" id="ENSDART00000164352.3">
    <property type="protein sequence ID" value="ENSDARP00000131231.1"/>
    <property type="gene ID" value="ENSDARG00000100614.3"/>
</dbReference>
<accession>A0A8M3B2F1</accession>
<dbReference type="RefSeq" id="XP_009302712.1">
    <property type="nucleotide sequence ID" value="XM_009304437.4"/>
</dbReference>
<protein>
    <submittedName>
        <fullName evidence="7 8">Uncharacterized protein zgc:171497</fullName>
    </submittedName>
    <submittedName>
        <fullName evidence="4 5">Zgc:171497</fullName>
    </submittedName>
</protein>
<evidence type="ECO:0000313" key="5">
    <source>
        <dbReference type="Ensembl" id="ENSDARP00000131231"/>
    </source>
</evidence>
<dbReference type="Gene3D" id="2.60.40.10">
    <property type="entry name" value="Immunoglobulins"/>
    <property type="match status" value="3"/>
</dbReference>
<dbReference type="RefSeq" id="XP_068073952.1">
    <property type="nucleotide sequence ID" value="XM_068217851.1"/>
</dbReference>
<evidence type="ECO:0000313" key="9">
    <source>
        <dbReference type="RefSeq" id="XP_068073954.1"/>
    </source>
</evidence>
<dbReference type="Proteomes" id="UP000000437">
    <property type="component" value="Chromosome 22"/>
</dbReference>
<evidence type="ECO:0000313" key="7">
    <source>
        <dbReference type="RefSeq" id="XP_009302712.1"/>
    </source>
</evidence>
<evidence type="ECO:0000256" key="2">
    <source>
        <dbReference type="SAM" id="SignalP"/>
    </source>
</evidence>
<evidence type="ECO:0000313" key="10">
    <source>
        <dbReference type="RefSeq" id="XP_068073955.1"/>
    </source>
</evidence>
<feature type="domain" description="Immunoglobulin" evidence="3">
    <location>
        <begin position="133"/>
        <end position="234"/>
    </location>
</feature>
<dbReference type="AlphaFoldDB" id="A9JST8"/>
<sequence length="396" mass="44141">MTLKVTMKMLTLTAFAYVLSGVSGPVIESVFVKEGDAVTLNTNHELSQQDRVKWYFNDVLITQIQGDVSQICTDVQCYESNEKFRDRLILNHQTGSLTIMNTRNTDAGNYRLMINNRDKIFNLVITSRDSGVDTDMSVTEGDAVTLHTDVKIKQQDRVKFFYNRIRIAQISGDFICTDVQCNKGTEGFTNRLMLDNQTGSLTIMNINTADSGEYKLEFLRGSSSSEKNFNITVIGVSDAEREEKKSVMEGTSVTLNASVIKNPHDVITWTFNDILIADISGDQSQICTDVQCKERFTDRLELDQQTGSLIITNTRSTDAGVYKLQIIRSRSKVRRRRSISVTSIWSFNVSVIDSGLSAGALSGILVAAFFLLVAAVFTITVIFKTCKTQAQNDNGL</sequence>
<keyword evidence="6" id="KW-1185">Reference proteome</keyword>
<dbReference type="EMBL" id="BC155070">
    <property type="protein sequence ID" value="AAI55071.1"/>
    <property type="molecule type" value="mRNA"/>
</dbReference>
<reference evidence="5" key="3">
    <citation type="submission" date="2015-11" db="UniProtKB">
        <authorList>
            <consortium name="Ensembl"/>
        </authorList>
    </citation>
    <scope>IDENTIFICATION</scope>
    <source>
        <strain evidence="5">Tuebingen</strain>
    </source>
</reference>
<dbReference type="RefSeq" id="XP_068073954.1">
    <property type="nucleotide sequence ID" value="XM_068217853.1"/>
</dbReference>
<evidence type="ECO:0000256" key="1">
    <source>
        <dbReference type="SAM" id="Phobius"/>
    </source>
</evidence>
<dbReference type="RefSeq" id="XP_009302712.1">
    <property type="nucleotide sequence ID" value="XM_009304437.3"/>
</dbReference>
<organism evidence="4">
    <name type="scientific">Danio rerio</name>
    <name type="common">Zebrafish</name>
    <name type="synonym">Brachydanio rerio</name>
    <dbReference type="NCBI Taxonomy" id="7955"/>
    <lineage>
        <taxon>Eukaryota</taxon>
        <taxon>Metazoa</taxon>
        <taxon>Chordata</taxon>
        <taxon>Craniata</taxon>
        <taxon>Vertebrata</taxon>
        <taxon>Euteleostomi</taxon>
        <taxon>Actinopterygii</taxon>
        <taxon>Neopterygii</taxon>
        <taxon>Teleostei</taxon>
        <taxon>Ostariophysi</taxon>
        <taxon>Cypriniformes</taxon>
        <taxon>Danionidae</taxon>
        <taxon>Danioninae</taxon>
        <taxon>Danio</taxon>
    </lineage>
</organism>
<keyword evidence="2" id="KW-0732">Signal</keyword>
<dbReference type="InterPro" id="IPR003599">
    <property type="entry name" value="Ig_sub"/>
</dbReference>
<dbReference type="KEGG" id="dre:100141355"/>
<reference evidence="7 8" key="4">
    <citation type="submission" date="2025-04" db="UniProtKB">
        <authorList>
            <consortium name="RefSeq"/>
        </authorList>
    </citation>
    <scope>IDENTIFICATION</scope>
    <source>
        <strain evidence="7 8">Tuebingen</strain>
    </source>
</reference>
<dbReference type="ZFIN" id="ZDB-GENE-080220-58">
    <property type="gene designation" value="zgc:171497"/>
</dbReference>
<feature type="domain" description="Immunoglobulin" evidence="3">
    <location>
        <begin position="242"/>
        <end position="342"/>
    </location>
</feature>
<name>A9JST8_DANRE</name>
<dbReference type="OrthoDB" id="8938877at2759"/>
<dbReference type="GeneTree" id="ENSGT01050000244806"/>
<feature type="signal peptide" evidence="2">
    <location>
        <begin position="1"/>
        <end position="24"/>
    </location>
</feature>
<evidence type="ECO:0000313" key="11">
    <source>
        <dbReference type="ZFIN" id="ZDB-GENE-080220-58"/>
    </source>
</evidence>
<dbReference type="SMART" id="SM00409">
    <property type="entry name" value="IG"/>
    <property type="match status" value="3"/>
</dbReference>
<reference evidence="5 6" key="2">
    <citation type="journal article" date="2013" name="Nature">
        <title>The zebrafish reference genome sequence and its relationship to the human genome.</title>
        <authorList>
            <consortium name="Genome Reference Consortium Zebrafish"/>
            <person name="Howe K."/>
            <person name="Clark M.D."/>
            <person name="Torroja C.F."/>
            <person name="Torrance J."/>
            <person name="Berthelot C."/>
            <person name="Muffato M."/>
            <person name="Collins J.E."/>
            <person name="Humphray S."/>
            <person name="McLaren K."/>
            <person name="Matthews L."/>
            <person name="McLaren S."/>
            <person name="Sealy I."/>
            <person name="Caccamo M."/>
            <person name="Churcher C."/>
            <person name="Scott C."/>
            <person name="Barrett J.C."/>
            <person name="Koch R."/>
            <person name="Rauch G.J."/>
            <person name="White S."/>
            <person name="Chow W."/>
            <person name="Kilian B."/>
            <person name="Quintais L.T."/>
            <person name="Guerra-Assuncao J.A."/>
            <person name="Zhou Y."/>
            <person name="Gu Y."/>
            <person name="Yen J."/>
            <person name="Vogel J.H."/>
            <person name="Eyre T."/>
            <person name="Redmond S."/>
            <person name="Banerjee R."/>
            <person name="Chi J."/>
            <person name="Fu B."/>
            <person name="Langley E."/>
            <person name="Maguire S.F."/>
            <person name="Laird G.K."/>
            <person name="Lloyd D."/>
            <person name="Kenyon E."/>
            <person name="Donaldson S."/>
            <person name="Sehra H."/>
            <person name="Almeida-King J."/>
            <person name="Loveland J."/>
            <person name="Trevanion S."/>
            <person name="Jones M."/>
            <person name="Quail M."/>
            <person name="Willey D."/>
            <person name="Hunt A."/>
            <person name="Burton J."/>
            <person name="Sims S."/>
            <person name="McLay K."/>
            <person name="Plumb B."/>
            <person name="Davis J."/>
            <person name="Clee C."/>
            <person name="Oliver K."/>
            <person name="Clark R."/>
            <person name="Riddle C."/>
            <person name="Elliot D."/>
            <person name="Eliott D."/>
            <person name="Threadgold G."/>
            <person name="Harden G."/>
            <person name="Ware D."/>
            <person name="Begum S."/>
            <person name="Mortimore B."/>
            <person name="Mortimer B."/>
            <person name="Kerry G."/>
            <person name="Heath P."/>
            <person name="Phillimore B."/>
            <person name="Tracey A."/>
            <person name="Corby N."/>
            <person name="Dunn M."/>
            <person name="Johnson C."/>
            <person name="Wood J."/>
            <person name="Clark S."/>
            <person name="Pelan S."/>
            <person name="Griffiths G."/>
            <person name="Smith M."/>
            <person name="Glithero R."/>
            <person name="Howden P."/>
            <person name="Barker N."/>
            <person name="Lloyd C."/>
            <person name="Stevens C."/>
            <person name="Harley J."/>
            <person name="Holt K."/>
            <person name="Panagiotidis G."/>
            <person name="Lovell J."/>
            <person name="Beasley H."/>
            <person name="Henderson C."/>
            <person name="Gordon D."/>
            <person name="Auger K."/>
            <person name="Wright D."/>
            <person name="Collins J."/>
            <person name="Raisen C."/>
            <person name="Dyer L."/>
            <person name="Leung K."/>
            <person name="Robertson L."/>
            <person name="Ambridge K."/>
            <person name="Leongamornlert D."/>
            <person name="McGuire S."/>
            <person name="Gilderthorp R."/>
            <person name="Griffiths C."/>
            <person name="Manthravadi D."/>
            <person name="Nichol S."/>
            <person name="Barker G."/>
            <person name="Whitehead S."/>
            <person name="Kay M."/>
            <person name="Brown J."/>
            <person name="Murnane C."/>
            <person name="Gray E."/>
            <person name="Humphries M."/>
            <person name="Sycamore N."/>
            <person name="Barker D."/>
            <person name="Saunders D."/>
            <person name="Wallis J."/>
            <person name="Babbage A."/>
            <person name="Hammond S."/>
            <person name="Mashreghi-Mohammadi M."/>
            <person name="Barr L."/>
            <person name="Martin S."/>
            <person name="Wray P."/>
            <person name="Ellington A."/>
            <person name="Matthews N."/>
            <person name="Ellwood M."/>
            <person name="Woodmansey R."/>
            <person name="Clark G."/>
            <person name="Cooper J."/>
            <person name="Cooper J."/>
            <person name="Tromans A."/>
            <person name="Grafham D."/>
            <person name="Skuce C."/>
            <person name="Pandian R."/>
            <person name="Andrews R."/>
            <person name="Harrison E."/>
            <person name="Kimberley A."/>
            <person name="Garnett J."/>
            <person name="Fosker N."/>
            <person name="Hall R."/>
            <person name="Garner P."/>
            <person name="Kelly D."/>
            <person name="Bird C."/>
            <person name="Palmer S."/>
            <person name="Gehring I."/>
            <person name="Berger A."/>
            <person name="Dooley C.M."/>
            <person name="Ersan-Urun Z."/>
            <person name="Eser C."/>
            <person name="Geiger H."/>
            <person name="Geisler M."/>
            <person name="Karotki L."/>
            <person name="Kirn A."/>
            <person name="Konantz J."/>
            <person name="Konantz M."/>
            <person name="Oberlander M."/>
            <person name="Rudolph-Geiger S."/>
            <person name="Teucke M."/>
            <person name="Lanz C."/>
            <person name="Raddatz G."/>
            <person name="Osoegawa K."/>
            <person name="Zhu B."/>
            <person name="Rapp A."/>
            <person name="Widaa S."/>
            <person name="Langford C."/>
            <person name="Yang F."/>
            <person name="Schuster S.C."/>
            <person name="Carter N.P."/>
            <person name="Harrow J."/>
            <person name="Ning Z."/>
            <person name="Herrero J."/>
            <person name="Searle S.M."/>
            <person name="Enright A."/>
            <person name="Geisler R."/>
            <person name="Plasterk R.H."/>
            <person name="Lee C."/>
            <person name="Westerfield M."/>
            <person name="de Jong P.J."/>
            <person name="Zon L.I."/>
            <person name="Postlethwait J.H."/>
            <person name="Nusslein-Volhard C."/>
            <person name="Hubbard T.J."/>
            <person name="Roest Crollius H."/>
            <person name="Rogers J."/>
            <person name="Stemple D.L."/>
        </authorList>
    </citation>
    <scope>NUCLEOTIDE SEQUENCE [LARGE SCALE GENOMIC DNA]</scope>
    <source>
        <strain evidence="5 6">Tuebingen</strain>
    </source>
</reference>
<dbReference type="SUPFAM" id="SSF48726">
    <property type="entry name" value="Immunoglobulin"/>
    <property type="match status" value="3"/>
</dbReference>
<feature type="domain" description="Immunoglobulin" evidence="3">
    <location>
        <begin position="27"/>
        <end position="126"/>
    </location>
</feature>
<dbReference type="HOGENOM" id="CLU_058445_0_0_1"/>
<proteinExistence type="evidence at transcript level"/>
<evidence type="ECO:0000259" key="3">
    <source>
        <dbReference type="SMART" id="SM00409"/>
    </source>
</evidence>
<dbReference type="Bgee" id="ENSDARG00000100614">
    <property type="expression patterns" value="Expressed in granulocyte and 15 other cell types or tissues"/>
</dbReference>
<keyword evidence="1" id="KW-1133">Transmembrane helix</keyword>
<dbReference type="PaxDb" id="7955-ENSDARP00000106207"/>